<sequence length="378" mass="42709">MFTTTATQEKQTTKVASARLLSLDVMRGIIMILLAGEAALVYDSFHELSEGTFLEGVARQFGHHPWNGLRFWDLIQPAFMTMAGTAMYLSFKKKQREGVTWSQNFRHIAIRCLKLFICGTGLHCIYAGKLVWELWNVLTQLSVTTIIAYLFIRKSPLYQIGASIALLLLTELLYRTILVPGFDQPFVEYKNFGAYVDTLLMGKINNGGWVTINILPTAAHTIWGCVIGWLLVSDKSSGEKIKLLLIAGGVALLLGFGLDWLNITPIIKRIATSSFVLASGGWVFLMMAFIYWLVDVKKKNKYAFIPVVVGMNSIFIYLVFETVGVQWINKAMGIFVKGFTGMIGTPAIWQNLLSALAVWVFYWFLCNWLYKKKIFFKL</sequence>
<accession>A0ABV3ZL64</accession>
<feature type="transmembrane region" description="Helical" evidence="1">
    <location>
        <begin position="243"/>
        <end position="263"/>
    </location>
</feature>
<feature type="transmembrane region" description="Helical" evidence="1">
    <location>
        <begin position="209"/>
        <end position="231"/>
    </location>
</feature>
<protein>
    <submittedName>
        <fullName evidence="2">DUF5009 domain-containing protein</fullName>
    </submittedName>
</protein>
<feature type="transmembrane region" description="Helical" evidence="1">
    <location>
        <begin position="348"/>
        <end position="370"/>
    </location>
</feature>
<keyword evidence="1" id="KW-0472">Membrane</keyword>
<reference evidence="2 3" key="1">
    <citation type="submission" date="2023-07" db="EMBL/GenBank/DDBJ databases">
        <authorList>
            <person name="Lian W.-H."/>
        </authorList>
    </citation>
    <scope>NUCLEOTIDE SEQUENCE [LARGE SCALE GENOMIC DNA]</scope>
    <source>
        <strain evidence="2 3">SYSU DXS3180</strain>
    </source>
</reference>
<gene>
    <name evidence="2" type="ORF">QTN47_22460</name>
</gene>
<comment type="caution">
    <text evidence="2">The sequence shown here is derived from an EMBL/GenBank/DDBJ whole genome shotgun (WGS) entry which is preliminary data.</text>
</comment>
<dbReference type="RefSeq" id="WP_369331704.1">
    <property type="nucleotide sequence ID" value="NZ_JAULBC010000008.1"/>
</dbReference>
<feature type="transmembrane region" description="Helical" evidence="1">
    <location>
        <begin position="134"/>
        <end position="152"/>
    </location>
</feature>
<feature type="transmembrane region" description="Helical" evidence="1">
    <location>
        <begin position="303"/>
        <end position="328"/>
    </location>
</feature>
<keyword evidence="3" id="KW-1185">Reference proteome</keyword>
<feature type="transmembrane region" description="Helical" evidence="1">
    <location>
        <begin position="275"/>
        <end position="294"/>
    </location>
</feature>
<dbReference type="EMBL" id="JAULBC010000008">
    <property type="protein sequence ID" value="MEX6690290.1"/>
    <property type="molecule type" value="Genomic_DNA"/>
</dbReference>
<evidence type="ECO:0000313" key="2">
    <source>
        <dbReference type="EMBL" id="MEX6690290.1"/>
    </source>
</evidence>
<dbReference type="PANTHER" id="PTHR31061:SF24">
    <property type="entry name" value="LD22376P"/>
    <property type="match status" value="1"/>
</dbReference>
<keyword evidence="1" id="KW-1133">Transmembrane helix</keyword>
<feature type="transmembrane region" description="Helical" evidence="1">
    <location>
        <begin position="112"/>
        <end position="128"/>
    </location>
</feature>
<keyword evidence="1" id="KW-0812">Transmembrane</keyword>
<proteinExistence type="predicted"/>
<feature type="transmembrane region" description="Helical" evidence="1">
    <location>
        <begin position="164"/>
        <end position="182"/>
    </location>
</feature>
<dbReference type="Proteomes" id="UP001560573">
    <property type="component" value="Unassembled WGS sequence"/>
</dbReference>
<feature type="transmembrane region" description="Helical" evidence="1">
    <location>
        <begin position="74"/>
        <end position="91"/>
    </location>
</feature>
<name>A0ABV3ZL64_9BACT</name>
<evidence type="ECO:0000256" key="1">
    <source>
        <dbReference type="SAM" id="Phobius"/>
    </source>
</evidence>
<organism evidence="2 3">
    <name type="scientific">Danxiaibacter flavus</name>
    <dbReference type="NCBI Taxonomy" id="3049108"/>
    <lineage>
        <taxon>Bacteria</taxon>
        <taxon>Pseudomonadati</taxon>
        <taxon>Bacteroidota</taxon>
        <taxon>Chitinophagia</taxon>
        <taxon>Chitinophagales</taxon>
        <taxon>Chitinophagaceae</taxon>
        <taxon>Danxiaibacter</taxon>
    </lineage>
</organism>
<dbReference type="PANTHER" id="PTHR31061">
    <property type="entry name" value="LD22376P"/>
    <property type="match status" value="1"/>
</dbReference>
<evidence type="ECO:0000313" key="3">
    <source>
        <dbReference type="Proteomes" id="UP001560573"/>
    </source>
</evidence>
<feature type="transmembrane region" description="Helical" evidence="1">
    <location>
        <begin position="20"/>
        <end position="42"/>
    </location>
</feature>